<dbReference type="PANTHER" id="PTHR30619:SF7">
    <property type="entry name" value="BETA-LACTAMASE DOMAIN PROTEIN"/>
    <property type="match status" value="1"/>
</dbReference>
<dbReference type="InterPro" id="IPR052159">
    <property type="entry name" value="Competence_DNA_uptake"/>
</dbReference>
<dbReference type="Pfam" id="PF03772">
    <property type="entry name" value="Competence"/>
    <property type="match status" value="1"/>
</dbReference>
<evidence type="ECO:0000259" key="7">
    <source>
        <dbReference type="Pfam" id="PF03772"/>
    </source>
</evidence>
<proteinExistence type="predicted"/>
<reference evidence="8 9" key="1">
    <citation type="journal article" date="2016" name="Nat. Commun.">
        <title>Thousands of microbial genomes shed light on interconnected biogeochemical processes in an aquifer system.</title>
        <authorList>
            <person name="Anantharaman K."/>
            <person name="Brown C.T."/>
            <person name="Hug L.A."/>
            <person name="Sharon I."/>
            <person name="Castelle C.J."/>
            <person name="Probst A.J."/>
            <person name="Thomas B.C."/>
            <person name="Singh A."/>
            <person name="Wilkins M.J."/>
            <person name="Karaoz U."/>
            <person name="Brodie E.L."/>
            <person name="Williams K.H."/>
            <person name="Hubbard S.S."/>
            <person name="Banfield J.F."/>
        </authorList>
    </citation>
    <scope>NUCLEOTIDE SEQUENCE [LARGE SCALE GENOMIC DNA]</scope>
</reference>
<sequence length="254" mass="27678">MKERILDFYRMTLPSPHADLIAGMVLGAKSSLSKAFWEALKTTGTAHVVVASGMNVTLVAGFLLNFLISIVSRKIAVILTIVGIWIYVVLVGFEAPIIRAAIMGTVAFSAQGLGKMYSAWRALILSALVMLVYQPAWITDLSFILSFVATASLMLFEVKIRRLIYFVPGLFREGLSTSLSAQIGVAPILYIAFGQFNIFSPLINAAVLWTVAPITIIGFISGFVGLVVPFVGKLVLYLAYPLTSWFIWVVGFTS</sequence>
<keyword evidence="2" id="KW-1003">Cell membrane</keyword>
<accession>A0A1F8C2R1</accession>
<dbReference type="PANTHER" id="PTHR30619">
    <property type="entry name" value="DNA INTERNALIZATION/COMPETENCE PROTEIN COMEC/REC2"/>
    <property type="match status" value="1"/>
</dbReference>
<evidence type="ECO:0000256" key="4">
    <source>
        <dbReference type="ARBA" id="ARBA00022989"/>
    </source>
</evidence>
<dbReference type="InterPro" id="IPR004477">
    <property type="entry name" value="ComEC_N"/>
</dbReference>
<dbReference type="STRING" id="1802525.A2975_01815"/>
<evidence type="ECO:0000256" key="3">
    <source>
        <dbReference type="ARBA" id="ARBA00022692"/>
    </source>
</evidence>
<evidence type="ECO:0000256" key="6">
    <source>
        <dbReference type="SAM" id="Phobius"/>
    </source>
</evidence>
<organism evidence="8 9">
    <name type="scientific">Candidatus Woesebacteria bacterium RIFCSPLOWO2_01_FULL_44_14</name>
    <dbReference type="NCBI Taxonomy" id="1802525"/>
    <lineage>
        <taxon>Bacteria</taxon>
        <taxon>Candidatus Woeseibacteriota</taxon>
    </lineage>
</organism>
<feature type="transmembrane region" description="Helical" evidence="6">
    <location>
        <begin position="179"/>
        <end position="200"/>
    </location>
</feature>
<feature type="transmembrane region" description="Helical" evidence="6">
    <location>
        <begin position="234"/>
        <end position="253"/>
    </location>
</feature>
<evidence type="ECO:0000256" key="2">
    <source>
        <dbReference type="ARBA" id="ARBA00022475"/>
    </source>
</evidence>
<keyword evidence="4 6" id="KW-1133">Transmembrane helix</keyword>
<feature type="domain" description="ComEC/Rec2-related protein" evidence="7">
    <location>
        <begin position="24"/>
        <end position="252"/>
    </location>
</feature>
<evidence type="ECO:0000313" key="8">
    <source>
        <dbReference type="EMBL" id="OGM70420.1"/>
    </source>
</evidence>
<comment type="subcellular location">
    <subcellularLocation>
        <location evidence="1">Cell membrane</location>
        <topology evidence="1">Multi-pass membrane protein</topology>
    </subcellularLocation>
</comment>
<protein>
    <recommendedName>
        <fullName evidence="7">ComEC/Rec2-related protein domain-containing protein</fullName>
    </recommendedName>
</protein>
<feature type="transmembrane region" description="Helical" evidence="6">
    <location>
        <begin position="75"/>
        <end position="97"/>
    </location>
</feature>
<dbReference type="GO" id="GO:0005886">
    <property type="term" value="C:plasma membrane"/>
    <property type="evidence" value="ECO:0007669"/>
    <property type="project" value="UniProtKB-SubCell"/>
</dbReference>
<name>A0A1F8C2R1_9BACT</name>
<evidence type="ECO:0000256" key="5">
    <source>
        <dbReference type="ARBA" id="ARBA00023136"/>
    </source>
</evidence>
<dbReference type="AlphaFoldDB" id="A0A1F8C2R1"/>
<feature type="transmembrane region" description="Helical" evidence="6">
    <location>
        <begin position="118"/>
        <end position="135"/>
    </location>
</feature>
<evidence type="ECO:0000313" key="9">
    <source>
        <dbReference type="Proteomes" id="UP000178429"/>
    </source>
</evidence>
<dbReference type="EMBL" id="MGHL01000005">
    <property type="protein sequence ID" value="OGM70420.1"/>
    <property type="molecule type" value="Genomic_DNA"/>
</dbReference>
<feature type="transmembrane region" description="Helical" evidence="6">
    <location>
        <begin position="49"/>
        <end position="69"/>
    </location>
</feature>
<feature type="transmembrane region" description="Helical" evidence="6">
    <location>
        <begin position="206"/>
        <end position="227"/>
    </location>
</feature>
<keyword evidence="3 6" id="KW-0812">Transmembrane</keyword>
<gene>
    <name evidence="8" type="ORF">A2975_01815</name>
</gene>
<evidence type="ECO:0000256" key="1">
    <source>
        <dbReference type="ARBA" id="ARBA00004651"/>
    </source>
</evidence>
<feature type="transmembrane region" description="Helical" evidence="6">
    <location>
        <begin position="141"/>
        <end position="158"/>
    </location>
</feature>
<dbReference type="NCBIfam" id="TIGR00360">
    <property type="entry name" value="ComEC_N-term"/>
    <property type="match status" value="1"/>
</dbReference>
<dbReference type="Proteomes" id="UP000178429">
    <property type="component" value="Unassembled WGS sequence"/>
</dbReference>
<keyword evidence="5 6" id="KW-0472">Membrane</keyword>
<comment type="caution">
    <text evidence="8">The sequence shown here is derived from an EMBL/GenBank/DDBJ whole genome shotgun (WGS) entry which is preliminary data.</text>
</comment>